<sequence>MAITKFVPELWAAAVQMPFDRALVYAQPSVVNRKYEGEIRKMGDTVHVGTIADPTVRKYDKDTDLQVEDLADDQLDLKIDQGDYFNFRVNDVDKVQAAGDFQGPATQRAAFKMKDQLDRFIAGLHAQAMPANQLGTLEIAKDKPGQAYDTLVELSVTLDTADCPTDGRYVIVPPEFHGVLLRDERFVRVDAAGTDQGLRNGIVGRAAGFDVLKSNNSPAPKAGERVIQAGIPDAISVAQQIIETEALRSQARFADLVRGLNVYGAKVFHPEGIATATVKVVDTASAPATKTAK</sequence>
<dbReference type="Proteomes" id="UP001218629">
    <property type="component" value="Chromosome"/>
</dbReference>
<reference evidence="1 2" key="1">
    <citation type="submission" date="2022-03" db="EMBL/GenBank/DDBJ databases">
        <title>Streptomyces yunnanensis P86,complete genome.</title>
        <authorList>
            <person name="Chen S."/>
            <person name="Zhang Q."/>
        </authorList>
    </citation>
    <scope>NUCLEOTIDE SEQUENCE [LARGE SCALE GENOMIC DNA]</scope>
    <source>
        <strain evidence="1 2">P86</strain>
    </source>
</reference>
<proteinExistence type="predicted"/>
<keyword evidence="1" id="KW-0946">Virion</keyword>
<accession>A0ABY8A9F5</accession>
<keyword evidence="1" id="KW-0167">Capsid protein</keyword>
<evidence type="ECO:0000313" key="1">
    <source>
        <dbReference type="EMBL" id="WEB41518.1"/>
    </source>
</evidence>
<dbReference type="RefSeq" id="WP_275308520.1">
    <property type="nucleotide sequence ID" value="NZ_CP095749.1"/>
</dbReference>
<evidence type="ECO:0000313" key="2">
    <source>
        <dbReference type="Proteomes" id="UP001218629"/>
    </source>
</evidence>
<protein>
    <submittedName>
        <fullName evidence="1">P22 coat protein - protein 5 domain protein</fullName>
    </submittedName>
</protein>
<organism evidence="1 2">
    <name type="scientific">Streptomyces yunnanensis</name>
    <dbReference type="NCBI Taxonomy" id="156453"/>
    <lineage>
        <taxon>Bacteria</taxon>
        <taxon>Bacillati</taxon>
        <taxon>Actinomycetota</taxon>
        <taxon>Actinomycetes</taxon>
        <taxon>Kitasatosporales</taxon>
        <taxon>Streptomycetaceae</taxon>
        <taxon>Streptomyces</taxon>
    </lineage>
</organism>
<name>A0ABY8A9F5_9ACTN</name>
<dbReference type="EMBL" id="CP095749">
    <property type="protein sequence ID" value="WEB41518.1"/>
    <property type="molecule type" value="Genomic_DNA"/>
</dbReference>
<gene>
    <name evidence="1" type="ORF">MOV08_21090</name>
</gene>
<keyword evidence="2" id="KW-1185">Reference proteome</keyword>